<feature type="domain" description="NACHT" evidence="1">
    <location>
        <begin position="326"/>
        <end position="426"/>
    </location>
</feature>
<dbReference type="Proteomes" id="UP000000844">
    <property type="component" value="Chromosome"/>
</dbReference>
<dbReference type="PANTHER" id="PTHR46844:SF1">
    <property type="entry name" value="SLR5058 PROTEIN"/>
    <property type="match status" value="1"/>
</dbReference>
<proteinExistence type="predicted"/>
<dbReference type="PANTHER" id="PTHR46844">
    <property type="entry name" value="SLR5058 PROTEIN"/>
    <property type="match status" value="1"/>
</dbReference>
<dbReference type="EMBL" id="CP001778">
    <property type="protein sequence ID" value="ADD40175.1"/>
    <property type="molecule type" value="Genomic_DNA"/>
</dbReference>
<organism evidence="2 3">
    <name type="scientific">Stackebrandtia nassauensis (strain DSM 44728 / CIP 108903 / NRRL B-16338 / NBRC 102104 / LLR-40K-21)</name>
    <dbReference type="NCBI Taxonomy" id="446470"/>
    <lineage>
        <taxon>Bacteria</taxon>
        <taxon>Bacillati</taxon>
        <taxon>Actinomycetota</taxon>
        <taxon>Actinomycetes</taxon>
        <taxon>Glycomycetales</taxon>
        <taxon>Glycomycetaceae</taxon>
        <taxon>Stackebrandtia</taxon>
    </lineage>
</organism>
<dbReference type="Gene3D" id="3.40.50.300">
    <property type="entry name" value="P-loop containing nucleotide triphosphate hydrolases"/>
    <property type="match status" value="1"/>
</dbReference>
<evidence type="ECO:0000313" key="3">
    <source>
        <dbReference type="Proteomes" id="UP000000844"/>
    </source>
</evidence>
<dbReference type="InterPro" id="IPR027417">
    <property type="entry name" value="P-loop_NTPase"/>
</dbReference>
<evidence type="ECO:0000259" key="1">
    <source>
        <dbReference type="PROSITE" id="PS50837"/>
    </source>
</evidence>
<dbReference type="STRING" id="446470.Snas_0460"/>
<dbReference type="RefSeq" id="WP_013015746.1">
    <property type="nucleotide sequence ID" value="NC_013947.1"/>
</dbReference>
<dbReference type="Gene3D" id="1.25.10.10">
    <property type="entry name" value="Leucine-rich Repeat Variant"/>
    <property type="match status" value="1"/>
</dbReference>
<gene>
    <name evidence="2" type="ordered locus">Snas_0460</name>
</gene>
<dbReference type="KEGG" id="sna:Snas_0460"/>
<dbReference type="eggNOG" id="COG5635">
    <property type="taxonomic scope" value="Bacteria"/>
</dbReference>
<dbReference type="OrthoDB" id="8442997at2"/>
<dbReference type="HOGENOM" id="CLU_242390_0_0_11"/>
<dbReference type="SUPFAM" id="SSF48371">
    <property type="entry name" value="ARM repeat"/>
    <property type="match status" value="1"/>
</dbReference>
<dbReference type="InterPro" id="IPR007111">
    <property type="entry name" value="NACHT_NTPase"/>
</dbReference>
<dbReference type="InterPro" id="IPR016024">
    <property type="entry name" value="ARM-type_fold"/>
</dbReference>
<dbReference type="SUPFAM" id="SSF52540">
    <property type="entry name" value="P-loop containing nucleoside triphosphate hydrolases"/>
    <property type="match status" value="1"/>
</dbReference>
<reference evidence="2 3" key="1">
    <citation type="journal article" date="2009" name="Stand. Genomic Sci.">
        <title>Complete genome sequence of Stackebrandtia nassauensis type strain (LLR-40K-21).</title>
        <authorList>
            <person name="Munk C."/>
            <person name="Lapidus A."/>
            <person name="Copeland A."/>
            <person name="Jando M."/>
            <person name="Mayilraj S."/>
            <person name="Glavina Del Rio T."/>
            <person name="Nolan M."/>
            <person name="Chen F."/>
            <person name="Lucas S."/>
            <person name="Tice H."/>
            <person name="Cheng J.F."/>
            <person name="Han C."/>
            <person name="Detter J.C."/>
            <person name="Bruce D."/>
            <person name="Goodwin L."/>
            <person name="Chain P."/>
            <person name="Pitluck S."/>
            <person name="Goker M."/>
            <person name="Ovchinikova G."/>
            <person name="Pati A."/>
            <person name="Ivanova N."/>
            <person name="Mavromatis K."/>
            <person name="Chen A."/>
            <person name="Palaniappan K."/>
            <person name="Land M."/>
            <person name="Hauser L."/>
            <person name="Chang Y.J."/>
            <person name="Jeffries C.D."/>
            <person name="Bristow J."/>
            <person name="Eisen J.A."/>
            <person name="Markowitz V."/>
            <person name="Hugenholtz P."/>
            <person name="Kyrpides N.C."/>
            <person name="Klenk H.P."/>
        </authorList>
    </citation>
    <scope>NUCLEOTIDE SEQUENCE [LARGE SCALE GENOMIC DNA]</scope>
    <source>
        <strain evidence="3">DSM 44728 / CIP 108903 / NRRL B-16338 / NBRC 102104 / LLR-40K-21</strain>
    </source>
</reference>
<dbReference type="Pfam" id="PF05729">
    <property type="entry name" value="NACHT"/>
    <property type="match status" value="1"/>
</dbReference>
<sequence>MSNVGIANSKDRVEALLWAAPTGPVPAPPVDTKSQVLPVRELDWSDAERLFLRLLHTVQPVQFAKLFGVPGQSQAGIDAYARLPLDLTDSETNARDYITLQSRRVEELTAAKVEKAIDDFVAGEWCSKTSVFYYATSFDLQHTKLDEVIRKQTSRLARMGITFVPWGVQETSALLKDHPRIVYDFFGKPWVERFCGMEAARSLDEHLSLQDRRTLRSELRSLYQAVFYSQGSGPSADQTEYAKRFIVLGVAPYRERSVVEQDGSQARDERLRPDQGLADGEAYVESQPGIERQSFRSARHLLRSAIGNPTHPVDTVEADEWLTDGKYRLLVGRPGAGKSSLLRFVATDLLSPQPQSIPLQREHAPDLPIWLPFGYLCRHLEASTENSVVSAMEAWLKAHSADHLWPLVKHALRDDRLLLLVDGVDEWSNIGAAEQALGKLETFLGQTKASAILSTRPYALHRLNWRLPWGKAEITLLNDQQRLTIASQLLIPDTLEKSKSSNPLPWVGVEPFLAQLSATAELNDLSRTPLFLSLLATTWQGEPLPQQRFRIYDHLVELLVGKHPQMRRRASHADGGPLPASEATTLFSAVAYRLRLKDPSGTVTKSEMRKLIVESMTDEDVLGYDLAEARRLANDVLTTAEDEFGLIVSYGAGTYNFLHRTLLDHMAGQYLVTLPPHAQSEAVQQFVGDPAWRDVLLALLSAQLSSHGTELLLAAALDAGERMWGDIEGYELLAEALAAGVKLTPKSQTRYINNLVERVETHPSLHHRANLIAALVGMLTNQLARKNLLPAMKRWLTAPRPNPAATMWALRELPIADECALKHLVWGLRHPEDRVKVNAALAIAQRFKGQTHLIDRLVSLAQTGPSSATQAAVILALGTGWAEATETSGLIDWARSQPSVPLRLVALHLLQKSTTNGEAALFRPEERAWLLSLLHYENWARGPWPADDLVDIAATGDVQVADFALETLTTNGRNGGDRRIAWTLACNEFADDSRFKQWTVAELAQPEERGLILYDPNIIPQQWIDDPEFTSILRSYLETKIGEPGAYSVARLATALPPEDAKAVLLQGLNSWRPYSAARQLVEQYLDDEQVSTALIARLRGEYERAAPLASIAVDVLGPKEGFGLQVSLLRQQDQTTSSEKRVVVALAVADAWKQFKDEARKVGVKGQTARDLLASYDATELATLCTAVKPHPLMWHVPSVITAWPEQATVLEVADNLLYDERPITSGISDTIPVAILQAFCKRTDEPSQRIFNKGLDLLTHLEPELREVLAFELARSMLAAEEHINVLSEWRTEPDTEVRRIAFIGLVQAIKNHQQHSETTTGADTPTSEMEWLRLEIKHDLCAYGPQLEEHRQLAWIGMLMLGDLTLFDNIQESIGHSGQIPGVSLRLPYRDEKDQILVDLVAENWVELCDHFGKDIFDRLISTSDRQRLTKRQRRRAVMSALVTVASRYPSIAEMIRGDAGADVELRHDQNFLLWAKEENQGNVEVLRALVSKLGENAHRRQDPIVDSLLDRESWNVSDEDFKAAFTEGASPRPFYSNNKLAIYTHMFPGDNISKAVFHELESWFQTEPSTRRYRDLSEVLTLALSVASPQDLPAILLRAHARIHMGISDLFLPILTRPLTRRLQIDLEAVEAFKSALAEPMAIHETSPILANADDPIIAADPDLQPLQRMYLFAIALKRAGALAQHEATAISHLLASASPNTIVHNPFTNHEGPLCLAALDLISR</sequence>
<protein>
    <submittedName>
        <fullName evidence="2">Putative signal transduction protein with Nacht domain</fullName>
    </submittedName>
</protein>
<dbReference type="PROSITE" id="PS50837">
    <property type="entry name" value="NACHT"/>
    <property type="match status" value="1"/>
</dbReference>
<evidence type="ECO:0000313" key="2">
    <source>
        <dbReference type="EMBL" id="ADD40175.1"/>
    </source>
</evidence>
<dbReference type="InterPro" id="IPR011989">
    <property type="entry name" value="ARM-like"/>
</dbReference>
<name>D3Q4L5_STANL</name>
<keyword evidence="3" id="KW-1185">Reference proteome</keyword>
<accession>D3Q4L5</accession>